<proteinExistence type="predicted"/>
<dbReference type="PROSITE" id="PS01229">
    <property type="entry name" value="COF_2"/>
    <property type="match status" value="1"/>
</dbReference>
<comment type="caution">
    <text evidence="1">The sequence shown here is derived from an EMBL/GenBank/DDBJ whole genome shotgun (WGS) entry which is preliminary data.</text>
</comment>
<dbReference type="NCBIfam" id="TIGR00099">
    <property type="entry name" value="Cof-subfamily"/>
    <property type="match status" value="1"/>
</dbReference>
<evidence type="ECO:0000313" key="1">
    <source>
        <dbReference type="EMBL" id="KAK9817632.1"/>
    </source>
</evidence>
<dbReference type="PANTHER" id="PTHR10000:SF8">
    <property type="entry name" value="HAD SUPERFAMILY HYDROLASE-LIKE, TYPE 3"/>
    <property type="match status" value="1"/>
</dbReference>
<dbReference type="Gene3D" id="3.30.1240.10">
    <property type="match status" value="1"/>
</dbReference>
<dbReference type="InterPro" id="IPR000150">
    <property type="entry name" value="Cof"/>
</dbReference>
<dbReference type="InterPro" id="IPR036412">
    <property type="entry name" value="HAD-like_sf"/>
</dbReference>
<dbReference type="EMBL" id="JALJOS010000063">
    <property type="protein sequence ID" value="KAK9817632.1"/>
    <property type="molecule type" value="Genomic_DNA"/>
</dbReference>
<dbReference type="PANTHER" id="PTHR10000">
    <property type="entry name" value="PHOSPHOSERINE PHOSPHATASE"/>
    <property type="match status" value="1"/>
</dbReference>
<protein>
    <submittedName>
        <fullName evidence="1">Uncharacterized protein</fullName>
    </submittedName>
</protein>
<gene>
    <name evidence="1" type="ORF">WJX74_008957</name>
</gene>
<dbReference type="SUPFAM" id="SSF56784">
    <property type="entry name" value="HAD-like"/>
    <property type="match status" value="1"/>
</dbReference>
<evidence type="ECO:0000313" key="2">
    <source>
        <dbReference type="Proteomes" id="UP001438707"/>
    </source>
</evidence>
<dbReference type="Proteomes" id="UP001438707">
    <property type="component" value="Unassembled WGS sequence"/>
</dbReference>
<dbReference type="Gene3D" id="3.40.50.1000">
    <property type="entry name" value="HAD superfamily/HAD-like"/>
    <property type="match status" value="1"/>
</dbReference>
<name>A0AAW1QAT9_9CHLO</name>
<dbReference type="AlphaFoldDB" id="A0AAW1QAT9"/>
<accession>A0AAW1QAT9</accession>
<dbReference type="GO" id="GO:0005829">
    <property type="term" value="C:cytosol"/>
    <property type="evidence" value="ECO:0007669"/>
    <property type="project" value="TreeGrafter"/>
</dbReference>
<reference evidence="1 2" key="1">
    <citation type="journal article" date="2024" name="Nat. Commun.">
        <title>Phylogenomics reveals the evolutionary origins of lichenization in chlorophyte algae.</title>
        <authorList>
            <person name="Puginier C."/>
            <person name="Libourel C."/>
            <person name="Otte J."/>
            <person name="Skaloud P."/>
            <person name="Haon M."/>
            <person name="Grisel S."/>
            <person name="Petersen M."/>
            <person name="Berrin J.G."/>
            <person name="Delaux P.M."/>
            <person name="Dal Grande F."/>
            <person name="Keller J."/>
        </authorList>
    </citation>
    <scope>NUCLEOTIDE SEQUENCE [LARGE SCALE GENOMIC DNA]</scope>
    <source>
        <strain evidence="1 2">SAG 2145</strain>
    </source>
</reference>
<sequence length="294" mass="32143">MSLKHSGVTNTPTKPADKRAKNVKIDIVTTDVDGTLMSSDQRLTDRTVRAIELAHGAGVQVILATGKAPGPWLQKVLHRLPGKTPKIYQQGLLMYDEDDNEIYRGDLDKQLCRDIVAFAEKYNVTLSGYSIDRVLCIKTNEQTDRLIFYGEPTPETMGPWGPVIDTLPIQKFLLMDSLERIDEIRPLVEKEFGERVHLTVAIKGMLEILPHGASKGAGVARMLKNIGASADGLMALGDGENDVQMFELAALGVAMGNAVPELLAVADECVSSNDDEGVAEAMERFILQPRGIQC</sequence>
<dbReference type="GO" id="GO:0000287">
    <property type="term" value="F:magnesium ion binding"/>
    <property type="evidence" value="ECO:0007669"/>
    <property type="project" value="TreeGrafter"/>
</dbReference>
<dbReference type="Pfam" id="PF08282">
    <property type="entry name" value="Hydrolase_3"/>
    <property type="match status" value="1"/>
</dbReference>
<dbReference type="InterPro" id="IPR023214">
    <property type="entry name" value="HAD_sf"/>
</dbReference>
<dbReference type="GO" id="GO:0016791">
    <property type="term" value="F:phosphatase activity"/>
    <property type="evidence" value="ECO:0007669"/>
    <property type="project" value="UniProtKB-ARBA"/>
</dbReference>
<dbReference type="SFLD" id="SFLDG01140">
    <property type="entry name" value="C2.B:_Phosphomannomutase_and_P"/>
    <property type="match status" value="1"/>
</dbReference>
<organism evidence="1 2">
    <name type="scientific">Apatococcus lobatus</name>
    <dbReference type="NCBI Taxonomy" id="904363"/>
    <lineage>
        <taxon>Eukaryota</taxon>
        <taxon>Viridiplantae</taxon>
        <taxon>Chlorophyta</taxon>
        <taxon>core chlorophytes</taxon>
        <taxon>Trebouxiophyceae</taxon>
        <taxon>Chlorellales</taxon>
        <taxon>Chlorellaceae</taxon>
        <taxon>Apatococcus</taxon>
    </lineage>
</organism>
<dbReference type="InterPro" id="IPR006379">
    <property type="entry name" value="HAD-SF_hydro_IIB"/>
</dbReference>
<keyword evidence="2" id="KW-1185">Reference proteome</keyword>
<dbReference type="NCBIfam" id="TIGR01484">
    <property type="entry name" value="HAD-SF-IIB"/>
    <property type="match status" value="1"/>
</dbReference>
<dbReference type="SFLD" id="SFLDS00003">
    <property type="entry name" value="Haloacid_Dehalogenase"/>
    <property type="match status" value="1"/>
</dbReference>